<feature type="compositionally biased region" description="Pro residues" evidence="4">
    <location>
        <begin position="160"/>
        <end position="169"/>
    </location>
</feature>
<evidence type="ECO:0000256" key="4">
    <source>
        <dbReference type="SAM" id="MobiDB-lite"/>
    </source>
</evidence>
<dbReference type="InterPro" id="IPR002486">
    <property type="entry name" value="Col_cuticle_N"/>
</dbReference>
<proteinExistence type="predicted"/>
<keyword evidence="5" id="KW-0472">Membrane</keyword>
<dbReference type="PANTHER" id="PTHR24637">
    <property type="entry name" value="COLLAGEN"/>
    <property type="match status" value="1"/>
</dbReference>
<keyword evidence="3" id="KW-1015">Disulfide bond</keyword>
<evidence type="ECO:0000256" key="2">
    <source>
        <dbReference type="ARBA" id="ARBA00022737"/>
    </source>
</evidence>
<keyword evidence="5" id="KW-0812">Transmembrane</keyword>
<dbReference type="SMART" id="SM01088">
    <property type="entry name" value="Col_cuticle_N"/>
    <property type="match status" value="1"/>
</dbReference>
<dbReference type="Gene3D" id="1.20.5.320">
    <property type="entry name" value="6-Phosphogluconate Dehydrogenase, domain 3"/>
    <property type="match status" value="1"/>
</dbReference>
<dbReference type="Pfam" id="PF01391">
    <property type="entry name" value="Collagen"/>
    <property type="match status" value="2"/>
</dbReference>
<reference evidence="8" key="1">
    <citation type="submission" date="2010-08" db="EMBL/GenBank/DDBJ databases">
        <authorList>
            <consortium name="Caenorhabditis japonica Sequencing Consortium"/>
            <person name="Wilson R.K."/>
        </authorList>
    </citation>
    <scope>NUCLEOTIDE SEQUENCE [LARGE SCALE GENOMIC DNA]</scope>
    <source>
        <strain evidence="8">DF5081</strain>
    </source>
</reference>
<keyword evidence="8" id="KW-1185">Reference proteome</keyword>
<sequence length="349" mass="35801">MKRFSPRRPNFLFDSSRIPSQKKWILFQYRNACLSDLRTVSSRFEKHLKAVSGHEEVRHIVMSNVLVPVCASISLLAVVGALVVMHSIVVDIDTMRDEIVTGVYEMKVMSDDAWNRMIGMHSKPTLDAESRVAFASIFQRTKRNAYPSQCNCDNNSIGCPPGPPGPPGLPGGRGEQGPSGDKGHDGASGISLAATHHIPGGCVQCPQGPAGEPGPDGEIGNAGFPGAVGTAGQAGEDGASGEPGIGGEQGPQGEPGIEGAQGPTGQDGTMGAPGLEGQPGTPGWPGSQGEPGKNGESGVDGEQGPQGPAGPPGQPGRDADDGQPGLQGKDGSVGPDANYCPCPARAKKH</sequence>
<dbReference type="GO" id="GO:0042302">
    <property type="term" value="F:structural constituent of cuticle"/>
    <property type="evidence" value="ECO:0007669"/>
    <property type="project" value="InterPro"/>
</dbReference>
<dbReference type="PANTHER" id="PTHR24637:SF358">
    <property type="entry name" value="CUTICLE COLLAGEN 38"/>
    <property type="match status" value="1"/>
</dbReference>
<keyword evidence="2" id="KW-0677">Repeat</keyword>
<evidence type="ECO:0000256" key="3">
    <source>
        <dbReference type="ARBA" id="ARBA00023157"/>
    </source>
</evidence>
<keyword evidence="5" id="KW-1133">Transmembrane helix</keyword>
<comment type="subunit">
    <text evidence="1">Collagen polypeptide chains are complexed within the cuticle by disulfide bonds and other types of covalent cross-links.</text>
</comment>
<evidence type="ECO:0000256" key="1">
    <source>
        <dbReference type="ARBA" id="ARBA00011518"/>
    </source>
</evidence>
<feature type="transmembrane region" description="Helical" evidence="5">
    <location>
        <begin position="65"/>
        <end position="89"/>
    </location>
</feature>
<feature type="compositionally biased region" description="Gly residues" evidence="4">
    <location>
        <begin position="241"/>
        <end position="250"/>
    </location>
</feature>
<feature type="region of interest" description="Disordered" evidence="4">
    <location>
        <begin position="157"/>
        <end position="349"/>
    </location>
</feature>
<evidence type="ECO:0000313" key="8">
    <source>
        <dbReference type="Proteomes" id="UP000005237"/>
    </source>
</evidence>
<evidence type="ECO:0000256" key="5">
    <source>
        <dbReference type="SAM" id="Phobius"/>
    </source>
</evidence>
<evidence type="ECO:0000313" key="7">
    <source>
        <dbReference type="EnsemblMetazoa" id="CJA09773.1"/>
    </source>
</evidence>
<reference evidence="7" key="2">
    <citation type="submission" date="2022-06" db="UniProtKB">
        <authorList>
            <consortium name="EnsemblMetazoa"/>
        </authorList>
    </citation>
    <scope>IDENTIFICATION</scope>
    <source>
        <strain evidence="7">DF5081</strain>
    </source>
</reference>
<dbReference type="Proteomes" id="UP000005237">
    <property type="component" value="Unassembled WGS sequence"/>
</dbReference>
<organism evidence="7 8">
    <name type="scientific">Caenorhabditis japonica</name>
    <dbReference type="NCBI Taxonomy" id="281687"/>
    <lineage>
        <taxon>Eukaryota</taxon>
        <taxon>Metazoa</taxon>
        <taxon>Ecdysozoa</taxon>
        <taxon>Nematoda</taxon>
        <taxon>Chromadorea</taxon>
        <taxon>Rhabditida</taxon>
        <taxon>Rhabditina</taxon>
        <taxon>Rhabditomorpha</taxon>
        <taxon>Rhabditoidea</taxon>
        <taxon>Rhabditidae</taxon>
        <taxon>Peloderinae</taxon>
        <taxon>Caenorhabditis</taxon>
    </lineage>
</organism>
<dbReference type="AlphaFoldDB" id="A0A8R1HVC3"/>
<dbReference type="EnsemblMetazoa" id="CJA09773.1">
    <property type="protein sequence ID" value="CJA09773.1"/>
    <property type="gene ID" value="WBGene00128975"/>
</dbReference>
<dbReference type="InterPro" id="IPR008160">
    <property type="entry name" value="Collagen"/>
</dbReference>
<protein>
    <submittedName>
        <fullName evidence="7">Col_cuticle_N domain-containing protein</fullName>
    </submittedName>
</protein>
<dbReference type="Pfam" id="PF01484">
    <property type="entry name" value="Col_cuticle_N"/>
    <property type="match status" value="1"/>
</dbReference>
<accession>A0A8R1HVC3</accession>
<feature type="compositionally biased region" description="Low complexity" evidence="4">
    <location>
        <begin position="251"/>
        <end position="263"/>
    </location>
</feature>
<feature type="domain" description="Nematode cuticle collagen N-terminal" evidence="6">
    <location>
        <begin position="65"/>
        <end position="117"/>
    </location>
</feature>
<evidence type="ECO:0000259" key="6">
    <source>
        <dbReference type="SMART" id="SM01088"/>
    </source>
</evidence>
<name>A0A8R1HVC3_CAEJA</name>